<dbReference type="GO" id="GO:0004527">
    <property type="term" value="F:exonuclease activity"/>
    <property type="evidence" value="ECO:0007669"/>
    <property type="project" value="UniProtKB-KW"/>
</dbReference>
<keyword evidence="2" id="KW-0269">Exonuclease</keyword>
<evidence type="ECO:0000313" key="2">
    <source>
        <dbReference type="EMBL" id="MBL0741611.1"/>
    </source>
</evidence>
<evidence type="ECO:0000259" key="1">
    <source>
        <dbReference type="Pfam" id="PF10108"/>
    </source>
</evidence>
<protein>
    <submittedName>
        <fullName evidence="2">3'-5' exonuclease</fullName>
    </submittedName>
</protein>
<keyword evidence="2" id="KW-0540">Nuclease</keyword>
<accession>A0ABS1KQA0</accession>
<dbReference type="InterPro" id="IPR012337">
    <property type="entry name" value="RNaseH-like_sf"/>
</dbReference>
<name>A0ABS1KQA0_9BACT</name>
<gene>
    <name evidence="2" type="ORF">JI741_10300</name>
</gene>
<dbReference type="EMBL" id="JAERRB010000003">
    <property type="protein sequence ID" value="MBL0741611.1"/>
    <property type="molecule type" value="Genomic_DNA"/>
</dbReference>
<dbReference type="InterPro" id="IPR036397">
    <property type="entry name" value="RNaseH_sf"/>
</dbReference>
<dbReference type="RefSeq" id="WP_202008983.1">
    <property type="nucleotide sequence ID" value="NZ_JAERRB010000003.1"/>
</dbReference>
<sequence>MLPELRDLLFLDIETVASTDNYNALDERLKTQWSRKANFFKRDSEQTDESIFHDRAGIHAEFGKIICVAVGKFFDTENGELGLKTKAYYGDDERELLSEFKMMVEKLDPAVLKLCAHNGKEFDYPYLCRRLLVNGLPLPPTLNLMGKKPWEVLHLDTMEMWKFGDYKHFTSLDLLAAIFQVPSSKSDMDGSQVNKVYYEDKNLEKIKDYCVRDVVVLAQLYLKMRSVFISQPLVHKHSD</sequence>
<dbReference type="Proteomes" id="UP000613030">
    <property type="component" value="Unassembled WGS sequence"/>
</dbReference>
<organism evidence="2 3">
    <name type="scientific">Chryseolinea lacunae</name>
    <dbReference type="NCBI Taxonomy" id="2801331"/>
    <lineage>
        <taxon>Bacteria</taxon>
        <taxon>Pseudomonadati</taxon>
        <taxon>Bacteroidota</taxon>
        <taxon>Cytophagia</taxon>
        <taxon>Cytophagales</taxon>
        <taxon>Fulvivirgaceae</taxon>
        <taxon>Chryseolinea</taxon>
    </lineage>
</organism>
<evidence type="ECO:0000313" key="3">
    <source>
        <dbReference type="Proteomes" id="UP000613030"/>
    </source>
</evidence>
<proteinExistence type="predicted"/>
<keyword evidence="3" id="KW-1185">Reference proteome</keyword>
<comment type="caution">
    <text evidence="2">The sequence shown here is derived from an EMBL/GenBank/DDBJ whole genome shotgun (WGS) entry which is preliminary data.</text>
</comment>
<dbReference type="InterPro" id="IPR019288">
    <property type="entry name" value="3'-5'_exonuclease_PolB-like"/>
</dbReference>
<feature type="domain" description="Predicted 3'-5' exonuclease PolB-like" evidence="1">
    <location>
        <begin position="62"/>
        <end position="226"/>
    </location>
</feature>
<dbReference type="Gene3D" id="3.30.420.10">
    <property type="entry name" value="Ribonuclease H-like superfamily/Ribonuclease H"/>
    <property type="match status" value="1"/>
</dbReference>
<dbReference type="CDD" id="cd05782">
    <property type="entry name" value="DNA_polB_like1_exo"/>
    <property type="match status" value="1"/>
</dbReference>
<dbReference type="SUPFAM" id="SSF53098">
    <property type="entry name" value="Ribonuclease H-like"/>
    <property type="match status" value="1"/>
</dbReference>
<keyword evidence="2" id="KW-0378">Hydrolase</keyword>
<reference evidence="2 3" key="1">
    <citation type="submission" date="2021-01" db="EMBL/GenBank/DDBJ databases">
        <title>Chryseolinea sp. Jin1 Genome sequencing and assembly.</title>
        <authorList>
            <person name="Kim I."/>
        </authorList>
    </citation>
    <scope>NUCLEOTIDE SEQUENCE [LARGE SCALE GENOMIC DNA]</scope>
    <source>
        <strain evidence="2 3">Jin1</strain>
    </source>
</reference>
<dbReference type="Pfam" id="PF10108">
    <property type="entry name" value="DNA_pol_B_exo2"/>
    <property type="match status" value="1"/>
</dbReference>